<dbReference type="STRING" id="37653.A0A0L8FSH0"/>
<dbReference type="PANTHER" id="PTHR11662">
    <property type="entry name" value="SOLUTE CARRIER FAMILY 17"/>
    <property type="match status" value="1"/>
</dbReference>
<keyword evidence="6 7" id="KW-0472">Membrane</keyword>
<protein>
    <recommendedName>
        <fullName evidence="8">Major facilitator superfamily (MFS) profile domain-containing protein</fullName>
    </recommendedName>
</protein>
<dbReference type="InterPro" id="IPR050382">
    <property type="entry name" value="MFS_Na/Anion_cotransporter"/>
</dbReference>
<accession>A0A0L8FSH0</accession>
<reference evidence="9" key="1">
    <citation type="submission" date="2015-07" db="EMBL/GenBank/DDBJ databases">
        <title>MeaNS - Measles Nucleotide Surveillance Program.</title>
        <authorList>
            <person name="Tran T."/>
            <person name="Druce J."/>
        </authorList>
    </citation>
    <scope>NUCLEOTIDE SEQUENCE</scope>
    <source>
        <strain evidence="9">UCB-OBI-ISO-001</strain>
        <tissue evidence="9">Gonad</tissue>
    </source>
</reference>
<dbReference type="PROSITE" id="PS50850">
    <property type="entry name" value="MFS"/>
    <property type="match status" value="1"/>
</dbReference>
<dbReference type="GO" id="GO:0015293">
    <property type="term" value="F:symporter activity"/>
    <property type="evidence" value="ECO:0007669"/>
    <property type="project" value="UniProtKB-KW"/>
</dbReference>
<dbReference type="Gene3D" id="1.20.1250.20">
    <property type="entry name" value="MFS general substrate transporter like domains"/>
    <property type="match status" value="1"/>
</dbReference>
<comment type="subcellular location">
    <subcellularLocation>
        <location evidence="1">Membrane</location>
        <topology evidence="1">Multi-pass membrane protein</topology>
    </subcellularLocation>
</comment>
<evidence type="ECO:0000256" key="2">
    <source>
        <dbReference type="ARBA" id="ARBA00022448"/>
    </source>
</evidence>
<proteinExistence type="predicted"/>
<dbReference type="FunFam" id="1.20.1250.20:FF:000003">
    <property type="entry name" value="Solute carrier family 17 member 3"/>
    <property type="match status" value="1"/>
</dbReference>
<evidence type="ECO:0000256" key="6">
    <source>
        <dbReference type="ARBA" id="ARBA00023136"/>
    </source>
</evidence>
<keyword evidence="4" id="KW-0769">Symport</keyword>
<evidence type="ECO:0000259" key="8">
    <source>
        <dbReference type="PROSITE" id="PS50850"/>
    </source>
</evidence>
<dbReference type="GO" id="GO:0006820">
    <property type="term" value="P:monoatomic anion transport"/>
    <property type="evidence" value="ECO:0007669"/>
    <property type="project" value="TreeGrafter"/>
</dbReference>
<gene>
    <name evidence="9" type="ORF">OCBIM_22009118mg</name>
</gene>
<evidence type="ECO:0000256" key="3">
    <source>
        <dbReference type="ARBA" id="ARBA00022692"/>
    </source>
</evidence>
<evidence type="ECO:0000313" key="9">
    <source>
        <dbReference type="EMBL" id="KOF67636.1"/>
    </source>
</evidence>
<dbReference type="GO" id="GO:0016324">
    <property type="term" value="C:apical plasma membrane"/>
    <property type="evidence" value="ECO:0007669"/>
    <property type="project" value="TreeGrafter"/>
</dbReference>
<dbReference type="EMBL" id="KQ426892">
    <property type="protein sequence ID" value="KOF67636.1"/>
    <property type="molecule type" value="Genomic_DNA"/>
</dbReference>
<feature type="transmembrane region" description="Helical" evidence="7">
    <location>
        <begin position="216"/>
        <end position="238"/>
    </location>
</feature>
<dbReference type="AlphaFoldDB" id="A0A0L8FSH0"/>
<evidence type="ECO:0000256" key="5">
    <source>
        <dbReference type="ARBA" id="ARBA00022989"/>
    </source>
</evidence>
<dbReference type="InterPro" id="IPR011701">
    <property type="entry name" value="MFS"/>
</dbReference>
<keyword evidence="5 7" id="KW-1133">Transmembrane helix</keyword>
<feature type="transmembrane region" description="Helical" evidence="7">
    <location>
        <begin position="282"/>
        <end position="304"/>
    </location>
</feature>
<feature type="transmembrane region" description="Helical" evidence="7">
    <location>
        <begin position="190"/>
        <end position="210"/>
    </location>
</feature>
<keyword evidence="2" id="KW-0813">Transport</keyword>
<feature type="transmembrane region" description="Helical" evidence="7">
    <location>
        <begin position="115"/>
        <end position="137"/>
    </location>
</feature>
<dbReference type="InterPro" id="IPR020846">
    <property type="entry name" value="MFS_dom"/>
</dbReference>
<sequence>MSAFTNWIKRYHSCRWRLCYTCCMTCLLLQAMRVDLSMAFLCMLKPLNHTREEVNFTANSQYCSGLDNKTTKANFEGEFEWSDTFEEERSYINRTTISENVVKNVPWKRLLSSPAVWAIIFSLFVFDWMGSIFQVLLPLYMKHTLSINIISSGLMSSAPSFGLMIGLPLCGKLADFVHSKKYLSTRSVRVLFETFSMIIPAGLLAAIGFLRCDHTILITSFLFLSGIAISLTSGVALVNSNDIAPSYVGIIFGIANTFAAASGSISSLSAKALTPNDTQEEWQIVFALCAAICVSGAIIFAIMARGEIQEWARSQETGSCGNVADVNINTIA</sequence>
<keyword evidence="3 7" id="KW-0812">Transmembrane</keyword>
<dbReference type="SUPFAM" id="SSF103473">
    <property type="entry name" value="MFS general substrate transporter"/>
    <property type="match status" value="1"/>
</dbReference>
<dbReference type="Pfam" id="PF07690">
    <property type="entry name" value="MFS_1"/>
    <property type="match status" value="1"/>
</dbReference>
<evidence type="ECO:0000256" key="1">
    <source>
        <dbReference type="ARBA" id="ARBA00004141"/>
    </source>
</evidence>
<dbReference type="OrthoDB" id="2985014at2759"/>
<evidence type="ECO:0000256" key="7">
    <source>
        <dbReference type="SAM" id="Phobius"/>
    </source>
</evidence>
<feature type="transmembrane region" description="Helical" evidence="7">
    <location>
        <begin position="250"/>
        <end position="270"/>
    </location>
</feature>
<dbReference type="InterPro" id="IPR036259">
    <property type="entry name" value="MFS_trans_sf"/>
</dbReference>
<organism evidence="9">
    <name type="scientific">Octopus bimaculoides</name>
    <name type="common">California two-spotted octopus</name>
    <dbReference type="NCBI Taxonomy" id="37653"/>
    <lineage>
        <taxon>Eukaryota</taxon>
        <taxon>Metazoa</taxon>
        <taxon>Spiralia</taxon>
        <taxon>Lophotrochozoa</taxon>
        <taxon>Mollusca</taxon>
        <taxon>Cephalopoda</taxon>
        <taxon>Coleoidea</taxon>
        <taxon>Octopodiformes</taxon>
        <taxon>Octopoda</taxon>
        <taxon>Incirrata</taxon>
        <taxon>Octopodidae</taxon>
        <taxon>Octopus</taxon>
    </lineage>
</organism>
<evidence type="ECO:0000256" key="4">
    <source>
        <dbReference type="ARBA" id="ARBA00022847"/>
    </source>
</evidence>
<name>A0A0L8FSH0_OCTBM</name>
<feature type="domain" description="Major facilitator superfamily (MFS) profile" evidence="8">
    <location>
        <begin position="115"/>
        <end position="332"/>
    </location>
</feature>
<dbReference type="PANTHER" id="PTHR11662:SF399">
    <property type="entry name" value="FI19708P1-RELATED"/>
    <property type="match status" value="1"/>
</dbReference>